<dbReference type="GO" id="GO:0055013">
    <property type="term" value="P:cardiac muscle cell development"/>
    <property type="evidence" value="ECO:0007669"/>
    <property type="project" value="UniProtKB-ARBA"/>
</dbReference>
<dbReference type="Proteomes" id="UP000324632">
    <property type="component" value="Chromosome 10"/>
</dbReference>
<dbReference type="InterPro" id="IPR036179">
    <property type="entry name" value="Ig-like_dom_sf"/>
</dbReference>
<evidence type="ECO:0000256" key="2">
    <source>
        <dbReference type="ARBA" id="ARBA00023157"/>
    </source>
</evidence>
<dbReference type="FunFam" id="2.60.40.10:FF:000107">
    <property type="entry name" value="Myosin, light chain kinase a"/>
    <property type="match status" value="2"/>
</dbReference>
<dbReference type="AlphaFoldDB" id="A0A5A9P0C0"/>
<dbReference type="PANTHER" id="PTHR45080:SF8">
    <property type="entry name" value="IG-LIKE DOMAIN-CONTAINING PROTEIN"/>
    <property type="match status" value="1"/>
</dbReference>
<evidence type="ECO:0000256" key="3">
    <source>
        <dbReference type="ARBA" id="ARBA00023319"/>
    </source>
</evidence>
<evidence type="ECO:0000313" key="5">
    <source>
        <dbReference type="EMBL" id="KAA0715512.1"/>
    </source>
</evidence>
<gene>
    <name evidence="5" type="ORF">E1301_Tti010110</name>
</gene>
<dbReference type="InterPro" id="IPR003599">
    <property type="entry name" value="Ig_sub"/>
</dbReference>
<feature type="domain" description="Ig-like" evidence="4">
    <location>
        <begin position="329"/>
        <end position="418"/>
    </location>
</feature>
<keyword evidence="1" id="KW-0732">Signal</keyword>
<feature type="domain" description="Ig-like" evidence="4">
    <location>
        <begin position="144"/>
        <end position="232"/>
    </location>
</feature>
<dbReference type="PROSITE" id="PS50835">
    <property type="entry name" value="IG_LIKE"/>
    <property type="match status" value="9"/>
</dbReference>
<dbReference type="PANTHER" id="PTHR45080">
    <property type="entry name" value="CONTACTIN 5"/>
    <property type="match status" value="1"/>
</dbReference>
<evidence type="ECO:0000313" key="6">
    <source>
        <dbReference type="Proteomes" id="UP000324632"/>
    </source>
</evidence>
<feature type="domain" description="Ig-like" evidence="4">
    <location>
        <begin position="47"/>
        <end position="136"/>
    </location>
</feature>
<dbReference type="InterPro" id="IPR013783">
    <property type="entry name" value="Ig-like_fold"/>
</dbReference>
<feature type="domain" description="Ig-like" evidence="4">
    <location>
        <begin position="806"/>
        <end position="895"/>
    </location>
</feature>
<feature type="domain" description="Ig-like" evidence="4">
    <location>
        <begin position="237"/>
        <end position="323"/>
    </location>
</feature>
<dbReference type="SUPFAM" id="SSF48726">
    <property type="entry name" value="Immunoglobulin"/>
    <property type="match status" value="10"/>
</dbReference>
<keyword evidence="2" id="KW-1015">Disulfide bond</keyword>
<dbReference type="FunFam" id="2.60.40.10:FF:000022">
    <property type="entry name" value="Cardiac titin"/>
    <property type="match status" value="7"/>
</dbReference>
<dbReference type="SMART" id="SM00408">
    <property type="entry name" value="IGc2"/>
    <property type="match status" value="9"/>
</dbReference>
<dbReference type="GO" id="GO:0007156">
    <property type="term" value="P:homophilic cell adhesion via plasma membrane adhesion molecules"/>
    <property type="evidence" value="ECO:0007669"/>
    <property type="project" value="TreeGrafter"/>
</dbReference>
<feature type="domain" description="Ig-like" evidence="4">
    <location>
        <begin position="711"/>
        <end position="801"/>
    </location>
</feature>
<dbReference type="GO" id="GO:0005886">
    <property type="term" value="C:plasma membrane"/>
    <property type="evidence" value="ECO:0007669"/>
    <property type="project" value="TreeGrafter"/>
</dbReference>
<name>A0A5A9P0C0_9TELE</name>
<feature type="domain" description="Ig-like" evidence="4">
    <location>
        <begin position="614"/>
        <end position="705"/>
    </location>
</feature>
<comment type="caution">
    <text evidence="5">The sequence shown here is derived from an EMBL/GenBank/DDBJ whole genome shotgun (WGS) entry which is preliminary data.</text>
</comment>
<feature type="domain" description="Ig-like" evidence="4">
    <location>
        <begin position="423"/>
        <end position="511"/>
    </location>
</feature>
<keyword evidence="6" id="KW-1185">Reference proteome</keyword>
<feature type="domain" description="Ig-like" evidence="4">
    <location>
        <begin position="519"/>
        <end position="607"/>
    </location>
</feature>
<evidence type="ECO:0000256" key="1">
    <source>
        <dbReference type="ARBA" id="ARBA00022729"/>
    </source>
</evidence>
<dbReference type="InterPro" id="IPR003598">
    <property type="entry name" value="Ig_sub2"/>
</dbReference>
<dbReference type="InterPro" id="IPR013098">
    <property type="entry name" value="Ig_I-set"/>
</dbReference>
<dbReference type="Gene3D" id="2.60.40.10">
    <property type="entry name" value="Immunoglobulins"/>
    <property type="match status" value="10"/>
</dbReference>
<dbReference type="SMART" id="SM00409">
    <property type="entry name" value="IG"/>
    <property type="match status" value="9"/>
</dbReference>
<organism evidence="5 6">
    <name type="scientific">Triplophysa tibetana</name>
    <dbReference type="NCBI Taxonomy" id="1572043"/>
    <lineage>
        <taxon>Eukaryota</taxon>
        <taxon>Metazoa</taxon>
        <taxon>Chordata</taxon>
        <taxon>Craniata</taxon>
        <taxon>Vertebrata</taxon>
        <taxon>Euteleostomi</taxon>
        <taxon>Actinopterygii</taxon>
        <taxon>Neopterygii</taxon>
        <taxon>Teleostei</taxon>
        <taxon>Ostariophysi</taxon>
        <taxon>Cypriniformes</taxon>
        <taxon>Nemacheilidae</taxon>
        <taxon>Triplophysa</taxon>
    </lineage>
</organism>
<proteinExistence type="predicted"/>
<dbReference type="EMBL" id="SOYY01000010">
    <property type="protein sequence ID" value="KAA0715512.1"/>
    <property type="molecule type" value="Genomic_DNA"/>
</dbReference>
<evidence type="ECO:0000259" key="4">
    <source>
        <dbReference type="PROSITE" id="PS50835"/>
    </source>
</evidence>
<dbReference type="CDD" id="cd00096">
    <property type="entry name" value="Ig"/>
    <property type="match status" value="1"/>
</dbReference>
<accession>A0A5A9P0C0</accession>
<dbReference type="InterPro" id="IPR050958">
    <property type="entry name" value="Cell_Adh-Cytoskel_Orgn"/>
</dbReference>
<dbReference type="InterPro" id="IPR007110">
    <property type="entry name" value="Ig-like_dom"/>
</dbReference>
<reference evidence="5 6" key="1">
    <citation type="journal article" date="2019" name="Mol. Ecol. Resour.">
        <title>Chromosome-level genome assembly of Triplophysa tibetana, a fish adapted to the harsh high-altitude environment of the Tibetan Plateau.</title>
        <authorList>
            <person name="Yang X."/>
            <person name="Liu H."/>
            <person name="Ma Z."/>
            <person name="Zou Y."/>
            <person name="Zou M."/>
            <person name="Mao Y."/>
            <person name="Li X."/>
            <person name="Wang H."/>
            <person name="Chen T."/>
            <person name="Wang W."/>
            <person name="Yang R."/>
        </authorList>
    </citation>
    <scope>NUCLEOTIDE SEQUENCE [LARGE SCALE GENOMIC DNA]</scope>
    <source>
        <strain evidence="5">TTIB1903HZAU</strain>
        <tissue evidence="5">Muscle</tissue>
    </source>
</reference>
<keyword evidence="3" id="KW-0393">Immunoglobulin domain</keyword>
<dbReference type="GO" id="GO:0003007">
    <property type="term" value="P:heart morphogenesis"/>
    <property type="evidence" value="ECO:0007669"/>
    <property type="project" value="UniProtKB-ARBA"/>
</dbReference>
<protein>
    <submittedName>
        <fullName evidence="5">Titin</fullName>
    </submittedName>
</protein>
<sequence>MKITFENNQITLMIFKSDATTAGKYTCQIKNDAGVAECTANLTVLEPAAIVDKTESISVTAGDTATLECTVSGTPELKPKWYKDGVELSSGRKYKITFSKMISSLKFLSTERSDTGEYTFDIKNEVGSDSCKMQLTVWDKTVPPSFSRKLKDTKNIVGKAVEMDCKASGSAPLTISWYHNGEELKSGPNYEITIAENTCTLKVLTLKLSDAGTYKCKAVNSAGTAETSASLVVKEPPSFVTAPQPIEALPDTNVTFTATVAGCAPMKIKWFRGSTEIVPGRDCEIALRGDTATLELYNIDKCHAGEYTCQIINDAGKENCLVNLFVKEPAHFVKKLKNVSVEMGKSLILECTYAGSPKILVKWHKDSQEIYSSYKYNITTTESSCILECLNSDKEAAGKYTCEVSNDAGNDICNAAVTILEPPFFTERLEPMDVTMGDAVCLKCHIDGTHEIKVSWFKADGKVRSSPTCKMEFSKGTACLKLAKVTKSDVGEYTCKAENSIGSASSSCLITVQDVKTPPSFPKKITSITQTEGQPVQFECRVAGSSPMEVSWLKDGEPLRIDSEYTMIFDDNSAVLKLAKGEMRHSGEYTCLATNSVGTASCRAKLTLQEPRYPPVFDRKLIPVEVSVGDSVELECHMTGSLPIKVTWSKDHKDIRTGGNYKISCVENTAHLTILKADKVDSGRYSCHASNDIGKDSCFTEVSVKERTVPPTFTKKPSAVEDTEGKLVKLEGRISGSQPLTVNWYKDGTEIFSSDSYDISFKTSVAMLCIKKSQMSDSGTYTCKVTNEAGTASCEVSVHITAQKVPPSFDVPLKPVTLIDGEPLTLSCHVRGSPPFKIQWMKDRRELSSSPNTKIIFVDGTATLEMVSVSKKDAGDYLCKATNDTGSEFCKCKVTIKRNQEHLHQPRQCLHHHKQLKSWTTCSSLKSLRVFISLRGHSYLHC</sequence>
<dbReference type="Pfam" id="PF07679">
    <property type="entry name" value="I-set"/>
    <property type="match status" value="10"/>
</dbReference>